<feature type="binding site" evidence="7">
    <location>
        <position position="233"/>
    </location>
    <ligand>
        <name>NADP(+)</name>
        <dbReference type="ChEBI" id="CHEBI:58349"/>
    </ligand>
</feature>
<feature type="binding site" evidence="7">
    <location>
        <begin position="125"/>
        <end position="129"/>
    </location>
    <ligand>
        <name>NADP(+)</name>
        <dbReference type="ChEBI" id="CHEBI:58349"/>
    </ligand>
</feature>
<keyword evidence="3 7" id="KW-0028">Amino-acid biosynthesis</keyword>
<comment type="catalytic activity">
    <reaction evidence="7">
        <text>shikimate + NADP(+) = 3-dehydroshikimate + NADPH + H(+)</text>
        <dbReference type="Rhea" id="RHEA:17737"/>
        <dbReference type="ChEBI" id="CHEBI:15378"/>
        <dbReference type="ChEBI" id="CHEBI:16630"/>
        <dbReference type="ChEBI" id="CHEBI:36208"/>
        <dbReference type="ChEBI" id="CHEBI:57783"/>
        <dbReference type="ChEBI" id="CHEBI:58349"/>
        <dbReference type="EC" id="1.1.1.25"/>
    </reaction>
</comment>
<name>A0ABD4RJY6_9CLOT</name>
<feature type="active site" description="Proton acceptor" evidence="7">
    <location>
        <position position="65"/>
    </location>
</feature>
<proteinExistence type="inferred from homology"/>
<dbReference type="InterPro" id="IPR046346">
    <property type="entry name" value="Aminoacid_DH-like_N_sf"/>
</dbReference>
<comment type="subunit">
    <text evidence="7">Homodimer.</text>
</comment>
<dbReference type="Pfam" id="PF08501">
    <property type="entry name" value="Shikimate_dh_N"/>
    <property type="match status" value="1"/>
</dbReference>
<evidence type="ECO:0000256" key="1">
    <source>
        <dbReference type="ARBA" id="ARBA00004871"/>
    </source>
</evidence>
<protein>
    <recommendedName>
        <fullName evidence="2 7">Shikimate dehydrogenase (NADP(+))</fullName>
        <shortName evidence="7">SDH</shortName>
        <ecNumber evidence="2 7">1.1.1.25</ecNumber>
    </recommendedName>
</protein>
<dbReference type="PANTHER" id="PTHR21089">
    <property type="entry name" value="SHIKIMATE DEHYDROGENASE"/>
    <property type="match status" value="1"/>
</dbReference>
<evidence type="ECO:0000313" key="9">
    <source>
        <dbReference type="EMBL" id="MBX7291783.1"/>
    </source>
</evidence>
<dbReference type="KEGG" id="cchv:BTM20_04050"/>
<dbReference type="GO" id="GO:0008652">
    <property type="term" value="P:amino acid biosynthetic process"/>
    <property type="evidence" value="ECO:0007669"/>
    <property type="project" value="UniProtKB-KW"/>
</dbReference>
<dbReference type="Gene3D" id="3.40.50.10860">
    <property type="entry name" value="Leucine Dehydrogenase, chain A, domain 1"/>
    <property type="match status" value="1"/>
</dbReference>
<dbReference type="GO" id="GO:0009423">
    <property type="term" value="P:chorismate biosynthetic process"/>
    <property type="evidence" value="ECO:0007669"/>
    <property type="project" value="UniProtKB-UniRule"/>
</dbReference>
<dbReference type="AlphaFoldDB" id="A0ABD4RJY6"/>
<evidence type="ECO:0000256" key="5">
    <source>
        <dbReference type="ARBA" id="ARBA00023002"/>
    </source>
</evidence>
<dbReference type="InterPro" id="IPR036291">
    <property type="entry name" value="NAD(P)-bd_dom_sf"/>
</dbReference>
<feature type="binding site" evidence="7">
    <location>
        <position position="212"/>
    </location>
    <ligand>
        <name>shikimate</name>
        <dbReference type="ChEBI" id="CHEBI:36208"/>
    </ligand>
</feature>
<comment type="pathway">
    <text evidence="1 7">Metabolic intermediate biosynthesis; chorismate biosynthesis; chorismate from D-erythrose 4-phosphate and phosphoenolpyruvate: step 4/7.</text>
</comment>
<accession>A0ABD4RJY6</accession>
<dbReference type="GO" id="GO:0004764">
    <property type="term" value="F:shikimate 3-dehydrogenase (NADP+) activity"/>
    <property type="evidence" value="ECO:0007669"/>
    <property type="project" value="UniProtKB-UniRule"/>
</dbReference>
<feature type="binding site" evidence="7">
    <location>
        <begin position="14"/>
        <end position="16"/>
    </location>
    <ligand>
        <name>shikimate</name>
        <dbReference type="ChEBI" id="CHEBI:36208"/>
    </ligand>
</feature>
<evidence type="ECO:0000256" key="6">
    <source>
        <dbReference type="ARBA" id="ARBA00023141"/>
    </source>
</evidence>
<sequence length="268" mass="30301">MEFYGLLGEKLSHSLSPKIHKLILDELNLEGAYKLFEVERENLKDFSKGLKVLKIKGVNVTIPYKQDIMKYLDNISKEALRIGAINTIVLKENKLYGYNTDYYGFGYMLDAHNIDINNKIAVILGNGGATKAVLHYLLDNKISKIYIVSRDPKANNEFKENRVKVIGYEKLKEIKGDILINSTPVGMYPKVDESPVSSDIINGFSVLVDLIYNPLETKFLSYGRALNKVTVGGLYMLVGQAVKAEEIWQNMKINKEVITKIYNGLNVK</sequence>
<dbReference type="EC" id="1.1.1.25" evidence="2 7"/>
<comment type="caution">
    <text evidence="7">Lacks conserved residue(s) required for the propagation of feature annotation.</text>
</comment>
<dbReference type="CDD" id="cd01065">
    <property type="entry name" value="NAD_bind_Shikimate_DH"/>
    <property type="match status" value="1"/>
</dbReference>
<evidence type="ECO:0000313" key="10">
    <source>
        <dbReference type="Proteomes" id="UP000775179"/>
    </source>
</evidence>
<evidence type="ECO:0000256" key="7">
    <source>
        <dbReference type="HAMAP-Rule" id="MF_00222"/>
    </source>
</evidence>
<evidence type="ECO:0000256" key="4">
    <source>
        <dbReference type="ARBA" id="ARBA00022857"/>
    </source>
</evidence>
<dbReference type="InterPro" id="IPR011342">
    <property type="entry name" value="Shikimate_DH"/>
</dbReference>
<keyword evidence="4 7" id="KW-0521">NADP</keyword>
<dbReference type="Gene3D" id="3.40.50.720">
    <property type="entry name" value="NAD(P)-binding Rossmann-like Domain"/>
    <property type="match status" value="1"/>
</dbReference>
<comment type="similarity">
    <text evidence="7">Belongs to the shikimate dehydrogenase family.</text>
</comment>
<dbReference type="GO" id="GO:0009073">
    <property type="term" value="P:aromatic amino acid family biosynthetic process"/>
    <property type="evidence" value="ECO:0007669"/>
    <property type="project" value="UniProtKB-KW"/>
</dbReference>
<feature type="binding site" evidence="7">
    <location>
        <position position="101"/>
    </location>
    <ligand>
        <name>shikimate</name>
        <dbReference type="ChEBI" id="CHEBI:36208"/>
    </ligand>
</feature>
<feature type="binding site" evidence="7">
    <location>
        <position position="210"/>
    </location>
    <ligand>
        <name>NADP(+)</name>
        <dbReference type="ChEBI" id="CHEBI:58349"/>
    </ligand>
</feature>
<evidence type="ECO:0000256" key="3">
    <source>
        <dbReference type="ARBA" id="ARBA00022605"/>
    </source>
</evidence>
<evidence type="ECO:0000259" key="8">
    <source>
        <dbReference type="Pfam" id="PF08501"/>
    </source>
</evidence>
<organism evidence="9 10">
    <name type="scientific">Clostridium chauvoei</name>
    <dbReference type="NCBI Taxonomy" id="46867"/>
    <lineage>
        <taxon>Bacteria</taxon>
        <taxon>Bacillati</taxon>
        <taxon>Bacillota</taxon>
        <taxon>Clostridia</taxon>
        <taxon>Eubacteriales</taxon>
        <taxon>Clostridiaceae</taxon>
        <taxon>Clostridium</taxon>
    </lineage>
</organism>
<dbReference type="SUPFAM" id="SSF53223">
    <property type="entry name" value="Aminoacid dehydrogenase-like, N-terminal domain"/>
    <property type="match status" value="1"/>
</dbReference>
<reference evidence="9 10" key="1">
    <citation type="submission" date="2021-08" db="EMBL/GenBank/DDBJ databases">
        <title>Genome sequence analysis of Clostridium chauvoei strains of European origin and evaluation of typing options for outbreak investigations.</title>
        <authorList>
            <person name="Abdel-Glil M."/>
            <person name="Thomas P."/>
            <person name="Seyboldt C."/>
        </authorList>
    </citation>
    <scope>NUCLEOTIDE SEQUENCE [LARGE SCALE GENOMIC DNA]</scope>
    <source>
        <strain evidence="9 10">S0260-09</strain>
    </source>
</reference>
<dbReference type="RefSeq" id="WP_021875012.1">
    <property type="nucleotide sequence ID" value="NZ_CP018624.1"/>
</dbReference>
<feature type="binding site" evidence="7">
    <location>
        <position position="240"/>
    </location>
    <ligand>
        <name>shikimate</name>
        <dbReference type="ChEBI" id="CHEBI:36208"/>
    </ligand>
</feature>
<comment type="function">
    <text evidence="7">Involved in the biosynthesis of the chorismate, which leads to the biosynthesis of aromatic amino acids. Catalyzes the reversible NADPH linked reduction of 3-dehydroshikimate (DHSA) to yield shikimate (SA).</text>
</comment>
<dbReference type="Proteomes" id="UP000775179">
    <property type="component" value="Unassembled WGS sequence"/>
</dbReference>
<dbReference type="PANTHER" id="PTHR21089:SF1">
    <property type="entry name" value="BIFUNCTIONAL 3-DEHYDROQUINATE DEHYDRATASE_SHIKIMATE DEHYDROGENASE, CHLOROPLASTIC"/>
    <property type="match status" value="1"/>
</dbReference>
<gene>
    <name evidence="7 9" type="primary">aroE</name>
    <name evidence="9" type="ORF">K4H94_12350</name>
</gene>
<dbReference type="EMBL" id="JAIFTX010000038">
    <property type="protein sequence ID" value="MBX7291783.1"/>
    <property type="molecule type" value="Genomic_DNA"/>
</dbReference>
<feature type="binding site" evidence="7">
    <location>
        <position position="61"/>
    </location>
    <ligand>
        <name>shikimate</name>
        <dbReference type="ChEBI" id="CHEBI:36208"/>
    </ligand>
</feature>
<keyword evidence="6 7" id="KW-0057">Aromatic amino acid biosynthesis</keyword>
<dbReference type="SUPFAM" id="SSF51735">
    <property type="entry name" value="NAD(P)-binding Rossmann-fold domains"/>
    <property type="match status" value="1"/>
</dbReference>
<feature type="binding site" evidence="7">
    <location>
        <position position="86"/>
    </location>
    <ligand>
        <name>shikimate</name>
        <dbReference type="ChEBI" id="CHEBI:36208"/>
    </ligand>
</feature>
<feature type="domain" description="Shikimate dehydrogenase substrate binding N-terminal" evidence="8">
    <location>
        <begin position="6"/>
        <end position="88"/>
    </location>
</feature>
<dbReference type="GeneID" id="66301025"/>
<dbReference type="InterPro" id="IPR022893">
    <property type="entry name" value="Shikimate_DH_fam"/>
</dbReference>
<dbReference type="HAMAP" id="MF_00222">
    <property type="entry name" value="Shikimate_DH_AroE"/>
    <property type="match status" value="1"/>
</dbReference>
<dbReference type="InterPro" id="IPR013708">
    <property type="entry name" value="Shikimate_DH-bd_N"/>
</dbReference>
<evidence type="ECO:0000256" key="2">
    <source>
        <dbReference type="ARBA" id="ARBA00012962"/>
    </source>
</evidence>
<comment type="caution">
    <text evidence="9">The sequence shown here is derived from an EMBL/GenBank/DDBJ whole genome shotgun (WGS) entry which is preliminary data.</text>
</comment>
<keyword evidence="5 7" id="KW-0560">Oxidoreductase</keyword>
<dbReference type="NCBIfam" id="TIGR00507">
    <property type="entry name" value="aroE"/>
    <property type="match status" value="1"/>
</dbReference>